<feature type="transmembrane region" description="Helical" evidence="11">
    <location>
        <begin position="89"/>
        <end position="108"/>
    </location>
</feature>
<keyword evidence="11" id="KW-0472">Membrane</keyword>
<evidence type="ECO:0000256" key="8">
    <source>
        <dbReference type="ARBA" id="ARBA00023012"/>
    </source>
</evidence>
<dbReference type="InterPro" id="IPR050482">
    <property type="entry name" value="Sensor_HK_TwoCompSys"/>
</dbReference>
<evidence type="ECO:0000256" key="4">
    <source>
        <dbReference type="ARBA" id="ARBA00022679"/>
    </source>
</evidence>
<evidence type="ECO:0000256" key="7">
    <source>
        <dbReference type="ARBA" id="ARBA00022840"/>
    </source>
</evidence>
<dbReference type="InterPro" id="IPR036890">
    <property type="entry name" value="HATPase_C_sf"/>
</dbReference>
<evidence type="ECO:0000256" key="9">
    <source>
        <dbReference type="SAM" id="Coils"/>
    </source>
</evidence>
<dbReference type="PANTHER" id="PTHR24421">
    <property type="entry name" value="NITRATE/NITRITE SENSOR PROTEIN NARX-RELATED"/>
    <property type="match status" value="1"/>
</dbReference>
<name>A0A285HNJ9_9ACTN</name>
<dbReference type="Gene3D" id="1.20.5.1930">
    <property type="match status" value="1"/>
</dbReference>
<evidence type="ECO:0000259" key="12">
    <source>
        <dbReference type="Pfam" id="PF07730"/>
    </source>
</evidence>
<keyword evidence="6 13" id="KW-0418">Kinase</keyword>
<keyword evidence="8" id="KW-0902">Two-component regulatory system</keyword>
<dbReference type="InterPro" id="IPR011712">
    <property type="entry name" value="Sig_transdc_His_kin_sub3_dim/P"/>
</dbReference>
<keyword evidence="5" id="KW-0547">Nucleotide-binding</keyword>
<evidence type="ECO:0000313" key="13">
    <source>
        <dbReference type="EMBL" id="SNY37309.1"/>
    </source>
</evidence>
<feature type="transmembrane region" description="Helical" evidence="11">
    <location>
        <begin position="120"/>
        <end position="151"/>
    </location>
</feature>
<dbReference type="Gene3D" id="3.30.565.10">
    <property type="entry name" value="Histidine kinase-like ATPase, C-terminal domain"/>
    <property type="match status" value="1"/>
</dbReference>
<keyword evidence="3" id="KW-0597">Phosphoprotein</keyword>
<evidence type="ECO:0000256" key="11">
    <source>
        <dbReference type="SAM" id="Phobius"/>
    </source>
</evidence>
<protein>
    <recommendedName>
        <fullName evidence="2">histidine kinase</fullName>
        <ecNumber evidence="2">2.7.13.3</ecNumber>
    </recommendedName>
</protein>
<evidence type="ECO:0000256" key="1">
    <source>
        <dbReference type="ARBA" id="ARBA00000085"/>
    </source>
</evidence>
<evidence type="ECO:0000256" key="3">
    <source>
        <dbReference type="ARBA" id="ARBA00022553"/>
    </source>
</evidence>
<dbReference type="Proteomes" id="UP000219612">
    <property type="component" value="Unassembled WGS sequence"/>
</dbReference>
<dbReference type="CDD" id="cd16917">
    <property type="entry name" value="HATPase_UhpB-NarQ-NarX-like"/>
    <property type="match status" value="1"/>
</dbReference>
<gene>
    <name evidence="13" type="ORF">SAMN05421748_10575</name>
</gene>
<feature type="region of interest" description="Disordered" evidence="10">
    <location>
        <begin position="1"/>
        <end position="78"/>
    </location>
</feature>
<evidence type="ECO:0000256" key="6">
    <source>
        <dbReference type="ARBA" id="ARBA00022777"/>
    </source>
</evidence>
<dbReference type="SUPFAM" id="SSF55874">
    <property type="entry name" value="ATPase domain of HSP90 chaperone/DNA topoisomerase II/histidine kinase"/>
    <property type="match status" value="1"/>
</dbReference>
<keyword evidence="11" id="KW-1133">Transmembrane helix</keyword>
<evidence type="ECO:0000256" key="5">
    <source>
        <dbReference type="ARBA" id="ARBA00022741"/>
    </source>
</evidence>
<organism evidence="13 14">
    <name type="scientific">Paractinoplanes atraurantiacus</name>
    <dbReference type="NCBI Taxonomy" id="1036182"/>
    <lineage>
        <taxon>Bacteria</taxon>
        <taxon>Bacillati</taxon>
        <taxon>Actinomycetota</taxon>
        <taxon>Actinomycetes</taxon>
        <taxon>Micromonosporales</taxon>
        <taxon>Micromonosporaceae</taxon>
        <taxon>Paractinoplanes</taxon>
    </lineage>
</organism>
<keyword evidence="14" id="KW-1185">Reference proteome</keyword>
<keyword evidence="11" id="KW-0812">Transmembrane</keyword>
<keyword evidence="7" id="KW-0067">ATP-binding</keyword>
<comment type="catalytic activity">
    <reaction evidence="1">
        <text>ATP + protein L-histidine = ADP + protein N-phospho-L-histidine.</text>
        <dbReference type="EC" id="2.7.13.3"/>
    </reaction>
</comment>
<accession>A0A285HNJ9</accession>
<keyword evidence="4" id="KW-0808">Transferase</keyword>
<evidence type="ECO:0000256" key="2">
    <source>
        <dbReference type="ARBA" id="ARBA00012438"/>
    </source>
</evidence>
<dbReference type="Pfam" id="PF07730">
    <property type="entry name" value="HisKA_3"/>
    <property type="match status" value="1"/>
</dbReference>
<feature type="coiled-coil region" evidence="9">
    <location>
        <begin position="226"/>
        <end position="253"/>
    </location>
</feature>
<sequence>MSAADRPARPEPVGGAGGEARPESVGGAGGEARPESVGGASGAARQEPVSSAGGAARHEPLGGAGRVAPTGSAGRGVPTGTAGRMAWRVWVPPLLVVMIELAMITYTDGAHLRDVPTGELILILHGAVALLWRLRFPVVVAIFTVLCGAALPMLPEHYVITDVASMVALYTVALSRPRRITIALAVFATVLLTASVVIWLPEHFLNLSSLLPLNCVVLSVAVGDAIRNRRALLAQLRDRAEQAERDREAEARRQVHDERIRIARDLHDVVAHHIALVNAQTGVALHLMEASPDRARQALAGIKETSRTALDELRATVGLLRQEGDPDQELQPTPGFAEAELDRLLETVRATGLEVELTRTGDPFPLSGPADLAAYRIVQEALTNARKHSTTPRVSLEIAYGETNLHLTVTNAAAASHRGAGTGHGLIGMRERARAAGGNLTAGLEDGDVFTVNARLPRLR</sequence>
<dbReference type="GO" id="GO:0000155">
    <property type="term" value="F:phosphorelay sensor kinase activity"/>
    <property type="evidence" value="ECO:0007669"/>
    <property type="project" value="InterPro"/>
</dbReference>
<dbReference type="GO" id="GO:0005524">
    <property type="term" value="F:ATP binding"/>
    <property type="evidence" value="ECO:0007669"/>
    <property type="project" value="UniProtKB-KW"/>
</dbReference>
<evidence type="ECO:0000256" key="10">
    <source>
        <dbReference type="SAM" id="MobiDB-lite"/>
    </source>
</evidence>
<dbReference type="GO" id="GO:0046983">
    <property type="term" value="F:protein dimerization activity"/>
    <property type="evidence" value="ECO:0007669"/>
    <property type="project" value="InterPro"/>
</dbReference>
<reference evidence="14" key="1">
    <citation type="submission" date="2017-09" db="EMBL/GenBank/DDBJ databases">
        <authorList>
            <person name="Varghese N."/>
            <person name="Submissions S."/>
        </authorList>
    </citation>
    <scope>NUCLEOTIDE SEQUENCE [LARGE SCALE GENOMIC DNA]</scope>
    <source>
        <strain evidence="14">CGMCC 4.6857</strain>
    </source>
</reference>
<feature type="domain" description="Signal transduction histidine kinase subgroup 3 dimerisation and phosphoacceptor" evidence="12">
    <location>
        <begin position="258"/>
        <end position="323"/>
    </location>
</feature>
<keyword evidence="9" id="KW-0175">Coiled coil</keyword>
<dbReference type="EMBL" id="OBDY01000005">
    <property type="protein sequence ID" value="SNY37309.1"/>
    <property type="molecule type" value="Genomic_DNA"/>
</dbReference>
<proteinExistence type="predicted"/>
<feature type="transmembrane region" description="Helical" evidence="11">
    <location>
        <begin position="182"/>
        <end position="201"/>
    </location>
</feature>
<dbReference type="PANTHER" id="PTHR24421:SF10">
    <property type="entry name" value="NITRATE_NITRITE SENSOR PROTEIN NARQ"/>
    <property type="match status" value="1"/>
</dbReference>
<dbReference type="GO" id="GO:0016020">
    <property type="term" value="C:membrane"/>
    <property type="evidence" value="ECO:0007669"/>
    <property type="project" value="InterPro"/>
</dbReference>
<evidence type="ECO:0000313" key="14">
    <source>
        <dbReference type="Proteomes" id="UP000219612"/>
    </source>
</evidence>
<dbReference type="AlphaFoldDB" id="A0A285HNJ9"/>
<dbReference type="EC" id="2.7.13.3" evidence="2"/>